<dbReference type="EMBL" id="CP011013">
    <property type="protein sequence ID" value="AJT50616.1"/>
    <property type="molecule type" value="Genomic_DNA"/>
</dbReference>
<evidence type="ECO:0000313" key="2">
    <source>
        <dbReference type="Proteomes" id="UP000003645"/>
    </source>
</evidence>
<name>A0A0D4CL73_LIMMU</name>
<dbReference type="STRING" id="1130798.LBLM1_05940"/>
<organism evidence="1 2">
    <name type="scientific">Limosilactobacillus mucosae LM1</name>
    <dbReference type="NCBI Taxonomy" id="1130798"/>
    <lineage>
        <taxon>Bacteria</taxon>
        <taxon>Bacillati</taxon>
        <taxon>Bacillota</taxon>
        <taxon>Bacilli</taxon>
        <taxon>Lactobacillales</taxon>
        <taxon>Lactobacillaceae</taxon>
        <taxon>Limosilactobacillus</taxon>
    </lineage>
</organism>
<evidence type="ECO:0000313" key="1">
    <source>
        <dbReference type="EMBL" id="AJT50616.1"/>
    </source>
</evidence>
<dbReference type="KEGG" id="lmu:LBLM1_05940"/>
<sequence length="238" mass="28057">MRCGKETITLAIRGAVKEDRQRQKRTLLTSRKQRKQQRLEQLEHYRGSEAVPSSSMLELLAYKGITKDSDHFIILREKADGYADMLSIRGQGVRTMSIREQDQIIDGFHHFLQTAIDDMKIIISPFPVDASKQKSYWQSRYIKVMIDLKRETDIRRKRQLQTQLHYIENKQWENDQVEKKLVSEEFILLIFGKRPVELRNLRDAVISWGGDALVMEPLSLERKKETLFRINNLNTKIK</sequence>
<dbReference type="HOGENOM" id="CLU_1249337_0_0_9"/>
<protein>
    <submittedName>
        <fullName evidence="1">Uncharacterized protein</fullName>
    </submittedName>
</protein>
<reference evidence="1 2" key="1">
    <citation type="journal article" date="2012" name="J. Bacteriol.">
        <title>Genome sequence of Lactobacillus mucosae LM1, isolated from piglet feces.</title>
        <authorList>
            <person name="Lee J.H."/>
            <person name="Valeriano V.D."/>
            <person name="Shin Y.R."/>
            <person name="Chae J.P."/>
            <person name="Kim G.B."/>
            <person name="Ham J.S."/>
            <person name="Chun J."/>
            <person name="Kang D.K."/>
        </authorList>
    </citation>
    <scope>NUCLEOTIDE SEQUENCE [LARGE SCALE GENOMIC DNA]</scope>
    <source>
        <strain evidence="1 2">LM1</strain>
    </source>
</reference>
<gene>
    <name evidence="1" type="ORF">LBLM1_05940</name>
</gene>
<dbReference type="AlphaFoldDB" id="A0A0D4CL73"/>
<proteinExistence type="predicted"/>
<dbReference type="Proteomes" id="UP000003645">
    <property type="component" value="Chromosome"/>
</dbReference>
<keyword evidence="2" id="KW-1185">Reference proteome</keyword>
<accession>A0A0D4CL73</accession>